<dbReference type="OrthoDB" id="387090at2157"/>
<protein>
    <submittedName>
        <fullName evidence="3">Uncharacterized protein</fullName>
    </submittedName>
</protein>
<evidence type="ECO:0000313" key="4">
    <source>
        <dbReference type="Proteomes" id="UP000509241"/>
    </source>
</evidence>
<feature type="region of interest" description="Disordered" evidence="1">
    <location>
        <begin position="1"/>
        <end position="20"/>
    </location>
</feature>
<keyword evidence="2" id="KW-1133">Transmembrane helix</keyword>
<dbReference type="GeneID" id="56033165"/>
<feature type="transmembrane region" description="Helical" evidence="2">
    <location>
        <begin position="182"/>
        <end position="204"/>
    </location>
</feature>
<keyword evidence="2" id="KW-0472">Membrane</keyword>
<evidence type="ECO:0000256" key="1">
    <source>
        <dbReference type="SAM" id="MobiDB-lite"/>
    </source>
</evidence>
<accession>A0A7D5KK53</accession>
<reference evidence="3 4" key="1">
    <citation type="submission" date="2020-07" db="EMBL/GenBank/DDBJ databases">
        <authorList>
            <person name="Cui H."/>
        </authorList>
    </citation>
    <scope>NUCLEOTIDE SEQUENCE [LARGE SCALE GENOMIC DNA]</scope>
    <source>
        <strain evidence="3 4">YPL8</strain>
    </source>
</reference>
<gene>
    <name evidence="3" type="ORF">HYG82_07700</name>
</gene>
<organism evidence="3 4">
    <name type="scientific">Natrinema halophilum</name>
    <dbReference type="NCBI Taxonomy" id="1699371"/>
    <lineage>
        <taxon>Archaea</taxon>
        <taxon>Methanobacteriati</taxon>
        <taxon>Methanobacteriota</taxon>
        <taxon>Stenosarchaea group</taxon>
        <taxon>Halobacteria</taxon>
        <taxon>Halobacteriales</taxon>
        <taxon>Natrialbaceae</taxon>
        <taxon>Natrinema</taxon>
    </lineage>
</organism>
<keyword evidence="4" id="KW-1185">Reference proteome</keyword>
<name>A0A7D5KK53_9EURY</name>
<dbReference type="RefSeq" id="WP_179260475.1">
    <property type="nucleotide sequence ID" value="NZ_CP058601.1"/>
</dbReference>
<evidence type="ECO:0000313" key="3">
    <source>
        <dbReference type="EMBL" id="QLG48738.1"/>
    </source>
</evidence>
<keyword evidence="2" id="KW-0812">Transmembrane</keyword>
<feature type="compositionally biased region" description="Low complexity" evidence="1">
    <location>
        <begin position="1"/>
        <end position="12"/>
    </location>
</feature>
<dbReference type="KEGG" id="haly:HYG82_07700"/>
<sequence>MILSGSGLGSAADSPWGDSSGGISVEDGKFVLGATPDEISQETYRLSKTAVSNFNAVIEAGYFSINSPTTNRRLTTQQIEKTTLTPSEGATVADIAAADGVEPQEASVSLGRTQEREDSSRITLAAQSCNKNNVDTSRQALPPKVDFHIYKSHDFITDINHAVAYGSPSGALIYKYLVRRGYIAAGALAGPVATAVFAGVAAYWGVVNIQNDGCGVIIKTGVSPIDPLVPTPTVNSQ</sequence>
<dbReference type="EMBL" id="CP058601">
    <property type="protein sequence ID" value="QLG48738.1"/>
    <property type="molecule type" value="Genomic_DNA"/>
</dbReference>
<dbReference type="Proteomes" id="UP000509241">
    <property type="component" value="Chromosome"/>
</dbReference>
<evidence type="ECO:0000256" key="2">
    <source>
        <dbReference type="SAM" id="Phobius"/>
    </source>
</evidence>
<dbReference type="AlphaFoldDB" id="A0A7D5KK53"/>
<proteinExistence type="predicted"/>